<evidence type="ECO:0000259" key="11">
    <source>
        <dbReference type="PROSITE" id="PS50157"/>
    </source>
</evidence>
<proteinExistence type="predicted"/>
<feature type="domain" description="C2H2-type" evidence="11">
    <location>
        <begin position="520"/>
        <end position="547"/>
    </location>
</feature>
<dbReference type="GO" id="GO:0000981">
    <property type="term" value="F:DNA-binding transcription factor activity, RNA polymerase II-specific"/>
    <property type="evidence" value="ECO:0007669"/>
    <property type="project" value="TreeGrafter"/>
</dbReference>
<dbReference type="FunFam" id="3.30.160.60:FF:000100">
    <property type="entry name" value="Zinc finger 45-like"/>
    <property type="match status" value="1"/>
</dbReference>
<dbReference type="PROSITE" id="PS50157">
    <property type="entry name" value="ZINC_FINGER_C2H2_2"/>
    <property type="match status" value="4"/>
</dbReference>
<feature type="compositionally biased region" description="Low complexity" evidence="10">
    <location>
        <begin position="359"/>
        <end position="375"/>
    </location>
</feature>
<dbReference type="PANTHER" id="PTHR24394:SF48">
    <property type="entry name" value="ZINC FINGER PROTEIN 771"/>
    <property type="match status" value="1"/>
</dbReference>
<feature type="domain" description="C2H2-type" evidence="11">
    <location>
        <begin position="633"/>
        <end position="659"/>
    </location>
</feature>
<sequence length="663" mass="74164">MMVDLISVKKSFSTVVEDVPPWIFSHFMMWLDLKVAEYKVYGYMLMDEESKKTGHSSRKRNDFVRFVSDTGPHQSNRAEGTRQRLSDAPDDSTNISTSKSQTSSVQHGATTSAFSSPLKRTSNITQETRFGQKTSSQSETKTSDQSETNRNNITTLDFSDMKIDPQTDTQVSQSDWSESVVPLDPSVYKSDQSELHQRTGSFSQHETKFDQDIKDVNVQHDISVFSDSVPSQNESDIPLKQPRVEASSAIAADHQSNRNIRNNPETSTAQRSFGQGSSYNVGAPILHSPSKDNGIFSASHSVGSNSGQQPRSGYTSASGETSFMVCDARTMHPIWHSQANETMSTTGQFGDRHPLKCEQFSQGSSSSGYQTQKSQVHSGNSTGNSPVGDISSLQTLIKIEIDSDESQEPCMMMVSQSADKTGSQSFYHPGTELAGQAFSSGTSHTQNQTLYLEPISGTTSDEGINQLIGEAVNHPSERDMQSTSTAHDDSYGQLTPIYDSLGVRIGYRRKLHKDPVTGKYSCLQCGAQFANQSSLSRHRALHGEKKHRLNIQDDLPFESNTSESSYLDAFLQRSTMSYKCTKCERSFGIKSNLQRHMREHSDVWKFKCRRCTQYFKTAVELDSHFADKHNNHHICRFCGKTFSSLRYLRQHQKMFHRKEVCVL</sequence>
<keyword evidence="6" id="KW-0805">Transcription regulation</keyword>
<keyword evidence="4 9" id="KW-0863">Zinc-finger</keyword>
<dbReference type="Proteomes" id="UP001195483">
    <property type="component" value="Unassembled WGS sequence"/>
</dbReference>
<feature type="region of interest" description="Disordered" evidence="10">
    <location>
        <begin position="66"/>
        <end position="180"/>
    </location>
</feature>
<comment type="subcellular location">
    <subcellularLocation>
        <location evidence="1">Nucleus</location>
    </subcellularLocation>
</comment>
<dbReference type="Gene3D" id="3.30.160.60">
    <property type="entry name" value="Classic Zinc Finger"/>
    <property type="match status" value="3"/>
</dbReference>
<evidence type="ECO:0000256" key="9">
    <source>
        <dbReference type="PROSITE-ProRule" id="PRU00042"/>
    </source>
</evidence>
<dbReference type="PANTHER" id="PTHR24394">
    <property type="entry name" value="ZINC FINGER PROTEIN"/>
    <property type="match status" value="1"/>
</dbReference>
<evidence type="ECO:0000256" key="2">
    <source>
        <dbReference type="ARBA" id="ARBA00022723"/>
    </source>
</evidence>
<dbReference type="SUPFAM" id="SSF57667">
    <property type="entry name" value="beta-beta-alpha zinc fingers"/>
    <property type="match status" value="1"/>
</dbReference>
<evidence type="ECO:0000256" key="3">
    <source>
        <dbReference type="ARBA" id="ARBA00022737"/>
    </source>
</evidence>
<keyword evidence="8" id="KW-0539">Nucleus</keyword>
<dbReference type="AlphaFoldDB" id="A0AAE0W1J4"/>
<evidence type="ECO:0000313" key="13">
    <source>
        <dbReference type="Proteomes" id="UP001195483"/>
    </source>
</evidence>
<evidence type="ECO:0000256" key="6">
    <source>
        <dbReference type="ARBA" id="ARBA00023015"/>
    </source>
</evidence>
<evidence type="ECO:0000313" key="12">
    <source>
        <dbReference type="EMBL" id="KAK3597047.1"/>
    </source>
</evidence>
<evidence type="ECO:0000256" key="8">
    <source>
        <dbReference type="ARBA" id="ARBA00023242"/>
    </source>
</evidence>
<dbReference type="PROSITE" id="PS00028">
    <property type="entry name" value="ZINC_FINGER_C2H2_1"/>
    <property type="match status" value="3"/>
</dbReference>
<dbReference type="SMART" id="SM00355">
    <property type="entry name" value="ZnF_C2H2"/>
    <property type="match status" value="4"/>
</dbReference>
<dbReference type="InterPro" id="IPR036236">
    <property type="entry name" value="Znf_C2H2_sf"/>
</dbReference>
<keyword evidence="13" id="KW-1185">Reference proteome</keyword>
<feature type="compositionally biased region" description="Polar residues" evidence="10">
    <location>
        <begin position="91"/>
        <end position="131"/>
    </location>
</feature>
<evidence type="ECO:0000256" key="1">
    <source>
        <dbReference type="ARBA" id="ARBA00004123"/>
    </source>
</evidence>
<feature type="region of interest" description="Disordered" evidence="10">
    <location>
        <begin position="250"/>
        <end position="318"/>
    </location>
</feature>
<keyword evidence="3" id="KW-0677">Repeat</keyword>
<feature type="region of interest" description="Disordered" evidence="10">
    <location>
        <begin position="344"/>
        <end position="389"/>
    </location>
</feature>
<organism evidence="12 13">
    <name type="scientific">Potamilus streckersoni</name>
    <dbReference type="NCBI Taxonomy" id="2493646"/>
    <lineage>
        <taxon>Eukaryota</taxon>
        <taxon>Metazoa</taxon>
        <taxon>Spiralia</taxon>
        <taxon>Lophotrochozoa</taxon>
        <taxon>Mollusca</taxon>
        <taxon>Bivalvia</taxon>
        <taxon>Autobranchia</taxon>
        <taxon>Heteroconchia</taxon>
        <taxon>Palaeoheterodonta</taxon>
        <taxon>Unionida</taxon>
        <taxon>Unionoidea</taxon>
        <taxon>Unionidae</taxon>
        <taxon>Ambleminae</taxon>
        <taxon>Lampsilini</taxon>
        <taxon>Potamilus</taxon>
    </lineage>
</organism>
<feature type="compositionally biased region" description="Low complexity" evidence="10">
    <location>
        <begin position="132"/>
        <end position="148"/>
    </location>
</feature>
<reference evidence="12" key="3">
    <citation type="submission" date="2023-05" db="EMBL/GenBank/DDBJ databases">
        <authorList>
            <person name="Smith C.H."/>
        </authorList>
    </citation>
    <scope>NUCLEOTIDE SEQUENCE</scope>
    <source>
        <strain evidence="12">CHS0354</strain>
        <tissue evidence="12">Mantle</tissue>
    </source>
</reference>
<dbReference type="GO" id="GO:0003677">
    <property type="term" value="F:DNA binding"/>
    <property type="evidence" value="ECO:0007669"/>
    <property type="project" value="UniProtKB-KW"/>
</dbReference>
<gene>
    <name evidence="12" type="ORF">CHS0354_022052</name>
</gene>
<accession>A0AAE0W1J4</accession>
<evidence type="ECO:0000256" key="5">
    <source>
        <dbReference type="ARBA" id="ARBA00022833"/>
    </source>
</evidence>
<dbReference type="GO" id="GO:0008270">
    <property type="term" value="F:zinc ion binding"/>
    <property type="evidence" value="ECO:0007669"/>
    <property type="project" value="UniProtKB-KW"/>
</dbReference>
<evidence type="ECO:0000256" key="10">
    <source>
        <dbReference type="SAM" id="MobiDB-lite"/>
    </source>
</evidence>
<protein>
    <recommendedName>
        <fullName evidence="11">C2H2-type domain-containing protein</fullName>
    </recommendedName>
</protein>
<feature type="compositionally biased region" description="Polar residues" evidence="10">
    <location>
        <begin position="296"/>
        <end position="318"/>
    </location>
</feature>
<keyword evidence="5" id="KW-0862">Zinc</keyword>
<feature type="domain" description="C2H2-type" evidence="11">
    <location>
        <begin position="578"/>
        <end position="601"/>
    </location>
</feature>
<name>A0AAE0W1J4_9BIVA</name>
<keyword evidence="7" id="KW-0804">Transcription</keyword>
<feature type="compositionally biased region" description="Polar residues" evidence="10">
    <location>
        <begin position="257"/>
        <end position="280"/>
    </location>
</feature>
<evidence type="ECO:0000256" key="7">
    <source>
        <dbReference type="ARBA" id="ARBA00023163"/>
    </source>
</evidence>
<dbReference type="Pfam" id="PF00096">
    <property type="entry name" value="zf-C2H2"/>
    <property type="match status" value="3"/>
</dbReference>
<dbReference type="InterPro" id="IPR013087">
    <property type="entry name" value="Znf_C2H2_type"/>
</dbReference>
<reference evidence="12" key="1">
    <citation type="journal article" date="2021" name="Genome Biol. Evol.">
        <title>A High-Quality Reference Genome for a Parasitic Bivalve with Doubly Uniparental Inheritance (Bivalvia: Unionida).</title>
        <authorList>
            <person name="Smith C.H."/>
        </authorList>
    </citation>
    <scope>NUCLEOTIDE SEQUENCE</scope>
    <source>
        <strain evidence="12">CHS0354</strain>
    </source>
</reference>
<feature type="domain" description="C2H2-type" evidence="11">
    <location>
        <begin position="606"/>
        <end position="634"/>
    </location>
</feature>
<keyword evidence="2" id="KW-0479">Metal-binding</keyword>
<feature type="compositionally biased region" description="Polar residues" evidence="10">
    <location>
        <begin position="376"/>
        <end position="389"/>
    </location>
</feature>
<dbReference type="GO" id="GO:0005634">
    <property type="term" value="C:nucleus"/>
    <property type="evidence" value="ECO:0007669"/>
    <property type="project" value="UniProtKB-SubCell"/>
</dbReference>
<feature type="compositionally biased region" description="Polar residues" evidence="10">
    <location>
        <begin position="166"/>
        <end position="177"/>
    </location>
</feature>
<dbReference type="EMBL" id="JAEAOA010001337">
    <property type="protein sequence ID" value="KAK3597047.1"/>
    <property type="molecule type" value="Genomic_DNA"/>
</dbReference>
<evidence type="ECO:0000256" key="4">
    <source>
        <dbReference type="ARBA" id="ARBA00022771"/>
    </source>
</evidence>
<reference evidence="12" key="2">
    <citation type="journal article" date="2021" name="Genome Biol. Evol.">
        <title>Developing a high-quality reference genome for a parasitic bivalve with doubly uniparental inheritance (Bivalvia: Unionida).</title>
        <authorList>
            <person name="Smith C.H."/>
        </authorList>
    </citation>
    <scope>NUCLEOTIDE SEQUENCE</scope>
    <source>
        <strain evidence="12">CHS0354</strain>
        <tissue evidence="12">Mantle</tissue>
    </source>
</reference>
<comment type="caution">
    <text evidence="12">The sequence shown here is derived from an EMBL/GenBank/DDBJ whole genome shotgun (WGS) entry which is preliminary data.</text>
</comment>